<accession>A0ABY6CMB5</accession>
<evidence type="ECO:0000313" key="2">
    <source>
        <dbReference type="Proteomes" id="UP001065174"/>
    </source>
</evidence>
<organism evidence="1 2">
    <name type="scientific">Reichenbachiella agarivorans</name>
    <dbReference type="NCBI Taxonomy" id="2979464"/>
    <lineage>
        <taxon>Bacteria</taxon>
        <taxon>Pseudomonadati</taxon>
        <taxon>Bacteroidota</taxon>
        <taxon>Cytophagia</taxon>
        <taxon>Cytophagales</taxon>
        <taxon>Reichenbachiellaceae</taxon>
        <taxon>Reichenbachiella</taxon>
    </lineage>
</organism>
<protein>
    <submittedName>
        <fullName evidence="1">HEAT repeat domain-containing protein</fullName>
    </submittedName>
</protein>
<dbReference type="Proteomes" id="UP001065174">
    <property type="component" value="Chromosome"/>
</dbReference>
<dbReference type="SUPFAM" id="SSF48371">
    <property type="entry name" value="ARM repeat"/>
    <property type="match status" value="1"/>
</dbReference>
<dbReference type="RefSeq" id="WP_262308958.1">
    <property type="nucleotide sequence ID" value="NZ_CP106679.1"/>
</dbReference>
<dbReference type="Gene3D" id="1.25.10.10">
    <property type="entry name" value="Leucine-rich Repeat Variant"/>
    <property type="match status" value="1"/>
</dbReference>
<keyword evidence="2" id="KW-1185">Reference proteome</keyword>
<dbReference type="Pfam" id="PF13646">
    <property type="entry name" value="HEAT_2"/>
    <property type="match status" value="1"/>
</dbReference>
<reference evidence="1" key="1">
    <citation type="submission" date="2022-09" db="EMBL/GenBank/DDBJ databases">
        <title>Comparative genomics and taxonomic characterization of three novel marine species of genus Reichenbachiella exhibiting antioxidant and polysaccharide degradation activities.</title>
        <authorList>
            <person name="Muhammad N."/>
            <person name="Lee Y.-J."/>
            <person name="Ko J."/>
            <person name="Kim S.-G."/>
        </authorList>
    </citation>
    <scope>NUCLEOTIDE SEQUENCE</scope>
    <source>
        <strain evidence="1">BKB1-1</strain>
    </source>
</reference>
<dbReference type="InterPro" id="IPR011989">
    <property type="entry name" value="ARM-like"/>
</dbReference>
<gene>
    <name evidence="1" type="ORF">N6H18_14300</name>
</gene>
<proteinExistence type="predicted"/>
<evidence type="ECO:0000313" key="1">
    <source>
        <dbReference type="EMBL" id="UXP31519.1"/>
    </source>
</evidence>
<sequence length="174" mass="19675">MDIHAMVAKISGELSDKAYEVSDSLARIGSEEVLQAMIVLLKNPNPESRYLAARTMAHMTNNAAGLAPLMDAIQDKENSSQQGELLAELEGFDVSDYYVELFKYYLFGGFKVSMIAKDLLDHKDFDITARVIKKATKHWNHYTNNVKHDELFTLKKREVEEILADLQAFVSDES</sequence>
<dbReference type="InterPro" id="IPR016024">
    <property type="entry name" value="ARM-type_fold"/>
</dbReference>
<dbReference type="EMBL" id="CP106679">
    <property type="protein sequence ID" value="UXP31519.1"/>
    <property type="molecule type" value="Genomic_DNA"/>
</dbReference>
<name>A0ABY6CMB5_9BACT</name>